<protein>
    <submittedName>
        <fullName evidence="1">Uncharacterized protein</fullName>
    </submittedName>
</protein>
<reference evidence="1 2" key="1">
    <citation type="journal article" date="2019" name="Sci. Data">
        <title>Hybrid genome assembly and annotation of Danionella translucida.</title>
        <authorList>
            <person name="Kadobianskyi M."/>
            <person name="Schulze L."/>
            <person name="Schuelke M."/>
            <person name="Judkewitz B."/>
        </authorList>
    </citation>
    <scope>NUCLEOTIDE SEQUENCE [LARGE SCALE GENOMIC DNA]</scope>
    <source>
        <strain evidence="1 2">Bolton</strain>
    </source>
</reference>
<dbReference type="Proteomes" id="UP000316079">
    <property type="component" value="Unassembled WGS sequence"/>
</dbReference>
<gene>
    <name evidence="1" type="ORF">DNTS_025863</name>
</gene>
<organism evidence="1 2">
    <name type="scientific">Danionella cerebrum</name>
    <dbReference type="NCBI Taxonomy" id="2873325"/>
    <lineage>
        <taxon>Eukaryota</taxon>
        <taxon>Metazoa</taxon>
        <taxon>Chordata</taxon>
        <taxon>Craniata</taxon>
        <taxon>Vertebrata</taxon>
        <taxon>Euteleostomi</taxon>
        <taxon>Actinopterygii</taxon>
        <taxon>Neopterygii</taxon>
        <taxon>Teleostei</taxon>
        <taxon>Ostariophysi</taxon>
        <taxon>Cypriniformes</taxon>
        <taxon>Danionidae</taxon>
        <taxon>Danioninae</taxon>
        <taxon>Danionella</taxon>
    </lineage>
</organism>
<keyword evidence="2" id="KW-1185">Reference proteome</keyword>
<evidence type="ECO:0000313" key="1">
    <source>
        <dbReference type="EMBL" id="TRY62325.1"/>
    </source>
</evidence>
<dbReference type="OrthoDB" id="10671827at2759"/>
<proteinExistence type="predicted"/>
<name>A0A553NA86_9TELE</name>
<accession>A0A553NA86</accession>
<comment type="caution">
    <text evidence="1">The sequence shown here is derived from an EMBL/GenBank/DDBJ whole genome shotgun (WGS) entry which is preliminary data.</text>
</comment>
<sequence>MSSEERSIGKCCFFKRGREREGPLCPPETRKGIELSVGAWAYRPKGSKTEEEEMREGRVVVCGVVVVVGGASVTSKPIIEGLLKPEQWAENRVGELVGVCLCGIRQGLACVTRATRKFPGCSCFRAEPCPRTQAGSQGEGDSANPQGYKILAGRSGMKTGKGLYQFIPYVLTRVGLFLLENHLKSPASKFMLLPPFNIMEHHLELGGGVLDILTSQRQKREVEAVVDWWCAVQCLGELVI</sequence>
<dbReference type="EMBL" id="SRMA01027010">
    <property type="protein sequence ID" value="TRY62325.1"/>
    <property type="molecule type" value="Genomic_DNA"/>
</dbReference>
<evidence type="ECO:0000313" key="2">
    <source>
        <dbReference type="Proteomes" id="UP000316079"/>
    </source>
</evidence>
<dbReference type="AlphaFoldDB" id="A0A553NA86"/>